<dbReference type="GO" id="GO:0005886">
    <property type="term" value="C:plasma membrane"/>
    <property type="evidence" value="ECO:0007669"/>
    <property type="project" value="TreeGrafter"/>
</dbReference>
<comment type="caution">
    <text evidence="7">The sequence shown here is derived from an EMBL/GenBank/DDBJ whole genome shotgun (WGS) entry which is preliminary data.</text>
</comment>
<feature type="transmembrane region" description="Helical" evidence="6">
    <location>
        <begin position="262"/>
        <end position="285"/>
    </location>
</feature>
<dbReference type="Pfam" id="PF02535">
    <property type="entry name" value="Zip"/>
    <property type="match status" value="1"/>
</dbReference>
<feature type="region of interest" description="Disordered" evidence="5">
    <location>
        <begin position="233"/>
        <end position="252"/>
    </location>
</feature>
<dbReference type="PANTHER" id="PTHR11040">
    <property type="entry name" value="ZINC/IRON TRANSPORTER"/>
    <property type="match status" value="1"/>
</dbReference>
<keyword evidence="8" id="KW-1185">Reference proteome</keyword>
<feature type="region of interest" description="Disordered" evidence="5">
    <location>
        <begin position="167"/>
        <end position="201"/>
    </location>
</feature>
<evidence type="ECO:0000313" key="7">
    <source>
        <dbReference type="EMBL" id="KAJ7086432.1"/>
    </source>
</evidence>
<feature type="transmembrane region" description="Helical" evidence="6">
    <location>
        <begin position="361"/>
        <end position="380"/>
    </location>
</feature>
<keyword evidence="4 6" id="KW-0472">Membrane</keyword>
<feature type="transmembrane region" description="Helical" evidence="6">
    <location>
        <begin position="90"/>
        <end position="113"/>
    </location>
</feature>
<feature type="compositionally biased region" description="Polar residues" evidence="5">
    <location>
        <begin position="180"/>
        <end position="191"/>
    </location>
</feature>
<keyword evidence="2 6" id="KW-0812">Transmembrane</keyword>
<organism evidence="7 8">
    <name type="scientific">Mycena belliarum</name>
    <dbReference type="NCBI Taxonomy" id="1033014"/>
    <lineage>
        <taxon>Eukaryota</taxon>
        <taxon>Fungi</taxon>
        <taxon>Dikarya</taxon>
        <taxon>Basidiomycota</taxon>
        <taxon>Agaricomycotina</taxon>
        <taxon>Agaricomycetes</taxon>
        <taxon>Agaricomycetidae</taxon>
        <taxon>Agaricales</taxon>
        <taxon>Marasmiineae</taxon>
        <taxon>Mycenaceae</taxon>
        <taxon>Mycena</taxon>
    </lineage>
</organism>
<evidence type="ECO:0000256" key="4">
    <source>
        <dbReference type="ARBA" id="ARBA00023136"/>
    </source>
</evidence>
<feature type="transmembrane region" description="Helical" evidence="6">
    <location>
        <begin position="326"/>
        <end position="349"/>
    </location>
</feature>
<dbReference type="PANTHER" id="PTHR11040:SF44">
    <property type="entry name" value="PROTEIN ZNTC-RELATED"/>
    <property type="match status" value="1"/>
</dbReference>
<evidence type="ECO:0000256" key="3">
    <source>
        <dbReference type="ARBA" id="ARBA00022989"/>
    </source>
</evidence>
<evidence type="ECO:0000256" key="6">
    <source>
        <dbReference type="SAM" id="Phobius"/>
    </source>
</evidence>
<reference evidence="7" key="1">
    <citation type="submission" date="2023-03" db="EMBL/GenBank/DDBJ databases">
        <title>Massive genome expansion in bonnet fungi (Mycena s.s.) driven by repeated elements and novel gene families across ecological guilds.</title>
        <authorList>
            <consortium name="Lawrence Berkeley National Laboratory"/>
            <person name="Harder C.B."/>
            <person name="Miyauchi S."/>
            <person name="Viragh M."/>
            <person name="Kuo A."/>
            <person name="Thoen E."/>
            <person name="Andreopoulos B."/>
            <person name="Lu D."/>
            <person name="Skrede I."/>
            <person name="Drula E."/>
            <person name="Henrissat B."/>
            <person name="Morin E."/>
            <person name="Kohler A."/>
            <person name="Barry K."/>
            <person name="LaButti K."/>
            <person name="Morin E."/>
            <person name="Salamov A."/>
            <person name="Lipzen A."/>
            <person name="Mereny Z."/>
            <person name="Hegedus B."/>
            <person name="Baldrian P."/>
            <person name="Stursova M."/>
            <person name="Weitz H."/>
            <person name="Taylor A."/>
            <person name="Grigoriev I.V."/>
            <person name="Nagy L.G."/>
            <person name="Martin F."/>
            <person name="Kauserud H."/>
        </authorList>
    </citation>
    <scope>NUCLEOTIDE SEQUENCE</scope>
    <source>
        <strain evidence="7">CBHHK173m</strain>
    </source>
</reference>
<dbReference type="AlphaFoldDB" id="A0AAD6XNA9"/>
<evidence type="ECO:0000313" key="8">
    <source>
        <dbReference type="Proteomes" id="UP001222325"/>
    </source>
</evidence>
<evidence type="ECO:0000256" key="2">
    <source>
        <dbReference type="ARBA" id="ARBA00022692"/>
    </source>
</evidence>
<comment type="subcellular location">
    <subcellularLocation>
        <location evidence="1">Membrane</location>
        <topology evidence="1">Multi-pass membrane protein</topology>
    </subcellularLocation>
</comment>
<name>A0AAD6XNA9_9AGAR</name>
<gene>
    <name evidence="7" type="ORF">B0H15DRAFT_844649</name>
</gene>
<sequence length="445" mass="47524">MQVRCGWCGPHSKNSIYCLDPSSTGDVHLCFAAWGMAPSFFGPPGLYSGGRDPQTDPKTVSIFGIFFVSLFAVSFPGVSKRSSFLRIPHVAFFIGKHFGTGVILSTAFCHLLQDSFEHLQNPAVTKDYPKVGKQTGFIILSSLLLIFLIEYISTSYVDFLHADPSAPPTPAGSASPSRSQSQLRPDTTETSPLLVRPKATPLPNFTTTSSRHCALSRHDGRLLSVRVTTANLEAASHPSEADREAEPERREDVAKIGRGRQVVGIIVLELGIMLHSLVIGLTLALTTGGDFTSLLTAIVFHQLFEGLSLGIRIASLPAPKAHRRDWFSITLSLLFALTTPAGIAIGMLAFAHQAQAQPSTLLVKGVMSAVSAGMLIYAATVEMIASDFVFGNLEDGPHVHGEGHARDAEEENTGRNDPPSAARRALALGSLLAGVGSMVLVSLGE</sequence>
<dbReference type="InterPro" id="IPR003689">
    <property type="entry name" value="ZIP"/>
</dbReference>
<feature type="transmembrane region" description="Helical" evidence="6">
    <location>
        <begin position="425"/>
        <end position="444"/>
    </location>
</feature>
<feature type="transmembrane region" description="Helical" evidence="6">
    <location>
        <begin position="60"/>
        <end position="78"/>
    </location>
</feature>
<accession>A0AAD6XNA9</accession>
<dbReference type="GO" id="GO:0005385">
    <property type="term" value="F:zinc ion transmembrane transporter activity"/>
    <property type="evidence" value="ECO:0007669"/>
    <property type="project" value="TreeGrafter"/>
</dbReference>
<feature type="transmembrane region" description="Helical" evidence="6">
    <location>
        <begin position="291"/>
        <end position="314"/>
    </location>
</feature>
<protein>
    <submittedName>
        <fullName evidence="7">Zinc/iron permease</fullName>
    </submittedName>
</protein>
<proteinExistence type="predicted"/>
<feature type="compositionally biased region" description="Basic and acidic residues" evidence="5">
    <location>
        <begin position="239"/>
        <end position="252"/>
    </location>
</feature>
<feature type="region of interest" description="Disordered" evidence="5">
    <location>
        <begin position="399"/>
        <end position="420"/>
    </location>
</feature>
<keyword evidence="3 6" id="KW-1133">Transmembrane helix</keyword>
<dbReference type="Proteomes" id="UP001222325">
    <property type="component" value="Unassembled WGS sequence"/>
</dbReference>
<dbReference type="EMBL" id="JARJCN010000031">
    <property type="protein sequence ID" value="KAJ7086432.1"/>
    <property type="molecule type" value="Genomic_DNA"/>
</dbReference>
<evidence type="ECO:0000256" key="5">
    <source>
        <dbReference type="SAM" id="MobiDB-lite"/>
    </source>
</evidence>
<feature type="transmembrane region" description="Helical" evidence="6">
    <location>
        <begin position="133"/>
        <end position="152"/>
    </location>
</feature>
<evidence type="ECO:0000256" key="1">
    <source>
        <dbReference type="ARBA" id="ARBA00004141"/>
    </source>
</evidence>